<dbReference type="GO" id="GO:0032259">
    <property type="term" value="P:methylation"/>
    <property type="evidence" value="ECO:0007669"/>
    <property type="project" value="UniProtKB-KW"/>
</dbReference>
<dbReference type="AlphaFoldDB" id="A0A178MBX2"/>
<dbReference type="PANTHER" id="PTHR43464:SF19">
    <property type="entry name" value="UBIQUINONE BIOSYNTHESIS O-METHYLTRANSFERASE, MITOCHONDRIAL"/>
    <property type="match status" value="1"/>
</dbReference>
<dbReference type="EMBL" id="LWQU01000185">
    <property type="protein sequence ID" value="OAN45364.1"/>
    <property type="molecule type" value="Genomic_DNA"/>
</dbReference>
<comment type="catalytic activity">
    <reaction evidence="5">
        <text>a 3-(all-trans-polyprenyl)benzene-1,2-diol + S-adenosyl-L-methionine = a 2-methoxy-6-(all-trans-polyprenyl)phenol + S-adenosyl-L-homocysteine + H(+)</text>
        <dbReference type="Rhea" id="RHEA:31411"/>
        <dbReference type="Rhea" id="RHEA-COMP:9550"/>
        <dbReference type="Rhea" id="RHEA-COMP:9551"/>
        <dbReference type="ChEBI" id="CHEBI:15378"/>
        <dbReference type="ChEBI" id="CHEBI:57856"/>
        <dbReference type="ChEBI" id="CHEBI:59789"/>
        <dbReference type="ChEBI" id="CHEBI:62729"/>
        <dbReference type="ChEBI" id="CHEBI:62731"/>
        <dbReference type="EC" id="2.1.1.222"/>
    </reaction>
</comment>
<evidence type="ECO:0000256" key="5">
    <source>
        <dbReference type="HAMAP-Rule" id="MF_00472"/>
    </source>
</evidence>
<dbReference type="PANTHER" id="PTHR43464">
    <property type="entry name" value="METHYLTRANSFERASE"/>
    <property type="match status" value="1"/>
</dbReference>
<comment type="catalytic activity">
    <reaction evidence="5">
        <text>a 3-demethylubiquinol + S-adenosyl-L-methionine = a ubiquinol + S-adenosyl-L-homocysteine + H(+)</text>
        <dbReference type="Rhea" id="RHEA:44380"/>
        <dbReference type="Rhea" id="RHEA-COMP:9566"/>
        <dbReference type="Rhea" id="RHEA-COMP:10914"/>
        <dbReference type="ChEBI" id="CHEBI:15378"/>
        <dbReference type="ChEBI" id="CHEBI:17976"/>
        <dbReference type="ChEBI" id="CHEBI:57856"/>
        <dbReference type="ChEBI" id="CHEBI:59789"/>
        <dbReference type="ChEBI" id="CHEBI:84422"/>
        <dbReference type="EC" id="2.1.1.64"/>
    </reaction>
</comment>
<keyword evidence="3 5" id="KW-0831">Ubiquinone biosynthesis</keyword>
<gene>
    <name evidence="5" type="primary">ubiG</name>
    <name evidence="6" type="ORF">A6A05_04390</name>
</gene>
<feature type="binding site" evidence="5">
    <location>
        <position position="73"/>
    </location>
    <ligand>
        <name>S-adenosyl-L-methionine</name>
        <dbReference type="ChEBI" id="CHEBI:59789"/>
    </ligand>
</feature>
<accession>A0A178MBX2</accession>
<dbReference type="UniPathway" id="UPA00232"/>
<dbReference type="Proteomes" id="UP000078543">
    <property type="component" value="Unassembled WGS sequence"/>
</dbReference>
<keyword evidence="2 5" id="KW-0808">Transferase</keyword>
<dbReference type="EC" id="2.1.1.64" evidence="5"/>
<keyword evidence="7" id="KW-1185">Reference proteome</keyword>
<dbReference type="OrthoDB" id="9801538at2"/>
<dbReference type="SUPFAM" id="SSF53335">
    <property type="entry name" value="S-adenosyl-L-methionine-dependent methyltransferases"/>
    <property type="match status" value="1"/>
</dbReference>
<evidence type="ECO:0000256" key="2">
    <source>
        <dbReference type="ARBA" id="ARBA00022679"/>
    </source>
</evidence>
<feature type="binding site" evidence="5">
    <location>
        <position position="94"/>
    </location>
    <ligand>
        <name>S-adenosyl-L-methionine</name>
        <dbReference type="ChEBI" id="CHEBI:59789"/>
    </ligand>
</feature>
<dbReference type="InterPro" id="IPR029063">
    <property type="entry name" value="SAM-dependent_MTases_sf"/>
</dbReference>
<keyword evidence="4 5" id="KW-0949">S-adenosyl-L-methionine</keyword>
<comment type="caution">
    <text evidence="6">The sequence shown here is derived from an EMBL/GenBank/DDBJ whole genome shotgun (WGS) entry which is preliminary data.</text>
</comment>
<evidence type="ECO:0000256" key="1">
    <source>
        <dbReference type="ARBA" id="ARBA00022603"/>
    </source>
</evidence>
<dbReference type="HAMAP" id="MF_00472">
    <property type="entry name" value="UbiG"/>
    <property type="match status" value="1"/>
</dbReference>
<evidence type="ECO:0000313" key="6">
    <source>
        <dbReference type="EMBL" id="OAN45364.1"/>
    </source>
</evidence>
<feature type="binding site" evidence="5">
    <location>
        <position position="42"/>
    </location>
    <ligand>
        <name>S-adenosyl-L-methionine</name>
        <dbReference type="ChEBI" id="CHEBI:59789"/>
    </ligand>
</feature>
<reference evidence="6 7" key="1">
    <citation type="submission" date="2016-04" db="EMBL/GenBank/DDBJ databases">
        <title>Draft genome sequence of freshwater magnetotactic bacteria Magnetospirillum marisnigri SP-1 and Magnetospirillum moscoviense BB-1.</title>
        <authorList>
            <person name="Koziaeva V."/>
            <person name="Dziuba M.V."/>
            <person name="Ivanov T.M."/>
            <person name="Kuznetsov B."/>
            <person name="Grouzdev D.S."/>
        </authorList>
    </citation>
    <scope>NUCLEOTIDE SEQUENCE [LARGE SCALE GENOMIC DNA]</scope>
    <source>
        <strain evidence="6 7">BB-1</strain>
    </source>
</reference>
<evidence type="ECO:0000256" key="4">
    <source>
        <dbReference type="ARBA" id="ARBA00022691"/>
    </source>
</evidence>
<dbReference type="EC" id="2.1.1.222" evidence="5"/>
<comment type="pathway">
    <text evidence="5">Cofactor biosynthesis; ubiquinone biosynthesis.</text>
</comment>
<comment type="similarity">
    <text evidence="5">Belongs to the methyltransferase superfamily. UbiG/COQ3 family.</text>
</comment>
<keyword evidence="1 5" id="KW-0489">Methyltransferase</keyword>
<dbReference type="STRING" id="1437059.A6A05_04390"/>
<dbReference type="InterPro" id="IPR010233">
    <property type="entry name" value="UbiG_MeTrfase"/>
</dbReference>
<dbReference type="CDD" id="cd02440">
    <property type="entry name" value="AdoMet_MTases"/>
    <property type="match status" value="1"/>
</dbReference>
<name>A0A178MBX2_9PROT</name>
<dbReference type="GO" id="GO:0102208">
    <property type="term" value="F:2-polyprenyl-6-hydroxyphenol methylase activity"/>
    <property type="evidence" value="ECO:0007669"/>
    <property type="project" value="UniProtKB-EC"/>
</dbReference>
<dbReference type="GO" id="GO:0010420">
    <property type="term" value="F:polyprenyldihydroxybenzoate methyltransferase activity"/>
    <property type="evidence" value="ECO:0007669"/>
    <property type="project" value="InterPro"/>
</dbReference>
<organism evidence="6 7">
    <name type="scientific">Magnetospirillum moscoviense</name>
    <dbReference type="NCBI Taxonomy" id="1437059"/>
    <lineage>
        <taxon>Bacteria</taxon>
        <taxon>Pseudomonadati</taxon>
        <taxon>Pseudomonadota</taxon>
        <taxon>Alphaproteobacteria</taxon>
        <taxon>Rhodospirillales</taxon>
        <taxon>Rhodospirillaceae</taxon>
        <taxon>Magnetospirillum</taxon>
    </lineage>
</organism>
<feature type="binding site" evidence="5">
    <location>
        <position position="135"/>
    </location>
    <ligand>
        <name>S-adenosyl-L-methionine</name>
        <dbReference type="ChEBI" id="CHEBI:59789"/>
    </ligand>
</feature>
<protein>
    <recommendedName>
        <fullName evidence="5">Ubiquinone biosynthesis O-methyltransferase</fullName>
    </recommendedName>
    <alternativeName>
        <fullName evidence="5">2-polyprenyl-6-hydroxyphenol methylase</fullName>
        <ecNumber evidence="5">2.1.1.222</ecNumber>
    </alternativeName>
    <alternativeName>
        <fullName evidence="5">3-demethylubiquinone 3-O-methyltransferase</fullName>
        <ecNumber evidence="5">2.1.1.64</ecNumber>
    </alternativeName>
</protein>
<dbReference type="Gene3D" id="3.40.50.150">
    <property type="entry name" value="Vaccinia Virus protein VP39"/>
    <property type="match status" value="1"/>
</dbReference>
<evidence type="ECO:0000313" key="7">
    <source>
        <dbReference type="Proteomes" id="UP000078543"/>
    </source>
</evidence>
<sequence>MLEFTMTTTASPEEVARFTAMAEAWWDPDGKFKPLHRFNPVRLAFMRRELAAHFGRDPQAMRPFEGLTLLDVGCGGGLLSEPLARMGFNVTGIDAGDRNIAIASIHAEQSGVPVTYRLGGPEDAPPASFDVVMAMEVIEHVPDPDRFIALAAAALKPGGAFLGATLNRTLKSFALAKVGAEYLLQWLPKGTHDWKKFVRPSEFAAMLRKAGVQTRCFNGLDYSLLTDSWSETRSLDVNYLLFAVKETT</sequence>
<dbReference type="GO" id="GO:0061542">
    <property type="term" value="F:3-demethylubiquinol 3-O-methyltransferase activity"/>
    <property type="evidence" value="ECO:0007669"/>
    <property type="project" value="UniProtKB-UniRule"/>
</dbReference>
<proteinExistence type="inferred from homology"/>
<dbReference type="Pfam" id="PF13489">
    <property type="entry name" value="Methyltransf_23"/>
    <property type="match status" value="1"/>
</dbReference>
<evidence type="ECO:0000256" key="3">
    <source>
        <dbReference type="ARBA" id="ARBA00022688"/>
    </source>
</evidence>
<comment type="function">
    <text evidence="5">O-methyltransferase that catalyzes the 2 O-methylation steps in the ubiquinone biosynthetic pathway.</text>
</comment>
<dbReference type="NCBIfam" id="TIGR01983">
    <property type="entry name" value="UbiG"/>
    <property type="match status" value="1"/>
</dbReference>